<dbReference type="NCBIfam" id="TIGR00006">
    <property type="entry name" value="16S rRNA (cytosine(1402)-N(4))-methyltransferase RsmH"/>
    <property type="match status" value="1"/>
</dbReference>
<reference evidence="7 8" key="1">
    <citation type="submission" date="2020-10" db="EMBL/GenBank/DDBJ databases">
        <title>Complete genome sequence of Corynebacterium massiliense DSM 45435, type strain of Corynebacterium massiliense.</title>
        <authorList>
            <person name="Busche T."/>
            <person name="Kalinowski J."/>
            <person name="Ruckert C."/>
        </authorList>
    </citation>
    <scope>NUCLEOTIDE SEQUENCE [LARGE SCALE GENOMIC DNA]</scope>
    <source>
        <strain evidence="7 8">DSM 45435</strain>
    </source>
</reference>
<evidence type="ECO:0000256" key="1">
    <source>
        <dbReference type="ARBA" id="ARBA00010396"/>
    </source>
</evidence>
<evidence type="ECO:0000256" key="4">
    <source>
        <dbReference type="ARBA" id="ARBA00022679"/>
    </source>
</evidence>
<protein>
    <recommendedName>
        <fullName evidence="6">Ribosomal RNA small subunit methyltransferase H</fullName>
        <ecNumber evidence="6">2.1.1.199</ecNumber>
    </recommendedName>
    <alternativeName>
        <fullName evidence="6">16S rRNA m(4)C1402 methyltransferase</fullName>
    </alternativeName>
    <alternativeName>
        <fullName evidence="6">rRNA (cytosine-N(4)-)-methyltransferase RsmH</fullName>
    </alternativeName>
</protein>
<dbReference type="Gene3D" id="1.10.150.170">
    <property type="entry name" value="Putative methyltransferase TM0872, insert domain"/>
    <property type="match status" value="1"/>
</dbReference>
<evidence type="ECO:0000256" key="6">
    <source>
        <dbReference type="HAMAP-Rule" id="MF_01007"/>
    </source>
</evidence>
<keyword evidence="6" id="KW-0963">Cytoplasm</keyword>
<dbReference type="SUPFAM" id="SSF53335">
    <property type="entry name" value="S-adenosyl-L-methionine-dependent methyltransferases"/>
    <property type="match status" value="1"/>
</dbReference>
<gene>
    <name evidence="6 7" type="primary">rsmH</name>
    <name evidence="7" type="ORF">CMASS_07095</name>
</gene>
<proteinExistence type="inferred from homology"/>
<dbReference type="PIRSF" id="PIRSF004486">
    <property type="entry name" value="MraW"/>
    <property type="match status" value="1"/>
</dbReference>
<dbReference type="PANTHER" id="PTHR11265">
    <property type="entry name" value="S-ADENOSYL-METHYLTRANSFERASE MRAW"/>
    <property type="match status" value="1"/>
</dbReference>
<dbReference type="GO" id="GO:0032259">
    <property type="term" value="P:methylation"/>
    <property type="evidence" value="ECO:0007669"/>
    <property type="project" value="UniProtKB-KW"/>
</dbReference>
<feature type="binding site" evidence="6">
    <location>
        <position position="124"/>
    </location>
    <ligand>
        <name>S-adenosyl-L-methionine</name>
        <dbReference type="ChEBI" id="CHEBI:59789"/>
    </ligand>
</feature>
<keyword evidence="3 6" id="KW-0489">Methyltransferase</keyword>
<accession>A0ABY7U9B4</accession>
<evidence type="ECO:0000256" key="5">
    <source>
        <dbReference type="ARBA" id="ARBA00022691"/>
    </source>
</evidence>
<dbReference type="InterPro" id="IPR029063">
    <property type="entry name" value="SAM-dependent_MTases_sf"/>
</dbReference>
<comment type="catalytic activity">
    <reaction evidence="6">
        <text>cytidine(1402) in 16S rRNA + S-adenosyl-L-methionine = N(4)-methylcytidine(1402) in 16S rRNA + S-adenosyl-L-homocysteine + H(+)</text>
        <dbReference type="Rhea" id="RHEA:42928"/>
        <dbReference type="Rhea" id="RHEA-COMP:10286"/>
        <dbReference type="Rhea" id="RHEA-COMP:10287"/>
        <dbReference type="ChEBI" id="CHEBI:15378"/>
        <dbReference type="ChEBI" id="CHEBI:57856"/>
        <dbReference type="ChEBI" id="CHEBI:59789"/>
        <dbReference type="ChEBI" id="CHEBI:74506"/>
        <dbReference type="ChEBI" id="CHEBI:82748"/>
        <dbReference type="EC" id="2.1.1.199"/>
    </reaction>
</comment>
<dbReference type="Gene3D" id="3.40.50.150">
    <property type="entry name" value="Vaccinia Virus protein VP39"/>
    <property type="match status" value="1"/>
</dbReference>
<comment type="function">
    <text evidence="6">Specifically methylates the N4 position of cytidine in position 1402 (C1402) of 16S rRNA.</text>
</comment>
<organism evidence="7 8">
    <name type="scientific">Corynebacterium massiliense DSM 45435</name>
    <dbReference type="NCBI Taxonomy" id="1121364"/>
    <lineage>
        <taxon>Bacteria</taxon>
        <taxon>Bacillati</taxon>
        <taxon>Actinomycetota</taxon>
        <taxon>Actinomycetes</taxon>
        <taxon>Mycobacteriales</taxon>
        <taxon>Corynebacteriaceae</taxon>
        <taxon>Corynebacterium</taxon>
    </lineage>
</organism>
<dbReference type="SUPFAM" id="SSF81799">
    <property type="entry name" value="Putative methyltransferase TM0872, insert domain"/>
    <property type="match status" value="1"/>
</dbReference>
<sequence length="335" mass="36189">MNDRDTFGHIPVMRERMAELLQPAVEAAGDNAVIVDGTLGAGGHTEFFLQTFPHASVIGIDRDAASLAGATERLAPFGDRFAPVHARFDALADSLATGTGRVFGTVRKTGVAGALFDLGVSSMQLDQRDRGFAYKTDAPLDMRMDPSQPLTAADILNTYNHGDIARILKVYGDERFAGKIASAVVRERDREPFATSARLVELLYSTIPAAARRTGGHPAKRTFQALRVEVNRELEALENVLPQVTGALMVGGRAVFMSYQSLEDRIVKKAFKELTESSAPAGLPMDLPGTAPDFRLVTRGAEKADAAERERNPRSASVRVRCIERMTTTTAEGGT</sequence>
<keyword evidence="2 6" id="KW-0698">rRNA processing</keyword>
<feature type="binding site" evidence="6">
    <location>
        <begin position="42"/>
        <end position="44"/>
    </location>
    <ligand>
        <name>S-adenosyl-L-methionine</name>
        <dbReference type="ChEBI" id="CHEBI:59789"/>
    </ligand>
</feature>
<dbReference type="HAMAP" id="MF_01007">
    <property type="entry name" value="16SrRNA_methyltr_H"/>
    <property type="match status" value="1"/>
</dbReference>
<dbReference type="Pfam" id="PF01795">
    <property type="entry name" value="Methyltransf_5"/>
    <property type="match status" value="1"/>
</dbReference>
<dbReference type="RefSeq" id="WP_273665883.1">
    <property type="nucleotide sequence ID" value="NZ_ATVG01000001.1"/>
</dbReference>
<dbReference type="InterPro" id="IPR002903">
    <property type="entry name" value="RsmH"/>
</dbReference>
<keyword evidence="8" id="KW-1185">Reference proteome</keyword>
<keyword evidence="5 6" id="KW-0949">S-adenosyl-L-methionine</keyword>
<dbReference type="Proteomes" id="UP001220064">
    <property type="component" value="Chromosome"/>
</dbReference>
<feature type="binding site" evidence="6">
    <location>
        <position position="117"/>
    </location>
    <ligand>
        <name>S-adenosyl-L-methionine</name>
        <dbReference type="ChEBI" id="CHEBI:59789"/>
    </ligand>
</feature>
<dbReference type="EC" id="2.1.1.199" evidence="6"/>
<evidence type="ECO:0000313" key="7">
    <source>
        <dbReference type="EMBL" id="WCZ32853.1"/>
    </source>
</evidence>
<name>A0ABY7U9B4_9CORY</name>
<dbReference type="InterPro" id="IPR023397">
    <property type="entry name" value="SAM-dep_MeTrfase_MraW_recog"/>
</dbReference>
<evidence type="ECO:0000256" key="3">
    <source>
        <dbReference type="ARBA" id="ARBA00022603"/>
    </source>
</evidence>
<comment type="subcellular location">
    <subcellularLocation>
        <location evidence="6">Cytoplasm</location>
    </subcellularLocation>
</comment>
<comment type="similarity">
    <text evidence="1 6">Belongs to the methyltransferase superfamily. RsmH family.</text>
</comment>
<evidence type="ECO:0000313" key="8">
    <source>
        <dbReference type="Proteomes" id="UP001220064"/>
    </source>
</evidence>
<keyword evidence="4 6" id="KW-0808">Transferase</keyword>
<dbReference type="PANTHER" id="PTHR11265:SF0">
    <property type="entry name" value="12S RRNA N4-METHYLCYTIDINE METHYLTRANSFERASE"/>
    <property type="match status" value="1"/>
</dbReference>
<dbReference type="EMBL" id="CP063189">
    <property type="protein sequence ID" value="WCZ32853.1"/>
    <property type="molecule type" value="Genomic_DNA"/>
</dbReference>
<feature type="binding site" evidence="6">
    <location>
        <position position="88"/>
    </location>
    <ligand>
        <name>S-adenosyl-L-methionine</name>
        <dbReference type="ChEBI" id="CHEBI:59789"/>
    </ligand>
</feature>
<feature type="binding site" evidence="6">
    <location>
        <position position="61"/>
    </location>
    <ligand>
        <name>S-adenosyl-L-methionine</name>
        <dbReference type="ChEBI" id="CHEBI:59789"/>
    </ligand>
</feature>
<dbReference type="GO" id="GO:0008168">
    <property type="term" value="F:methyltransferase activity"/>
    <property type="evidence" value="ECO:0007669"/>
    <property type="project" value="UniProtKB-KW"/>
</dbReference>
<evidence type="ECO:0000256" key="2">
    <source>
        <dbReference type="ARBA" id="ARBA00022552"/>
    </source>
</evidence>